<dbReference type="EMBL" id="JACHIP010000045">
    <property type="protein sequence ID" value="MBB5061469.1"/>
    <property type="molecule type" value="Genomic_DNA"/>
</dbReference>
<keyword evidence="2" id="KW-1185">Reference proteome</keyword>
<gene>
    <name evidence="1" type="ORF">HDF16_006205</name>
</gene>
<proteinExistence type="predicted"/>
<protein>
    <submittedName>
        <fullName evidence="1">Uncharacterized protein</fullName>
    </submittedName>
</protein>
<evidence type="ECO:0000313" key="1">
    <source>
        <dbReference type="EMBL" id="MBB5061469.1"/>
    </source>
</evidence>
<organism evidence="1 2">
    <name type="scientific">Granulicella aggregans</name>
    <dbReference type="NCBI Taxonomy" id="474949"/>
    <lineage>
        <taxon>Bacteria</taxon>
        <taxon>Pseudomonadati</taxon>
        <taxon>Acidobacteriota</taxon>
        <taxon>Terriglobia</taxon>
        <taxon>Terriglobales</taxon>
        <taxon>Acidobacteriaceae</taxon>
        <taxon>Granulicella</taxon>
    </lineage>
</organism>
<sequence>MRLGNRPTVLCSGFALAFCCCVEQQGQSQKRAQLASSDNSRGLHATLNAEHGWYGDDHLETLKFRLMNDSDKTLDSATGSWVLVIDDKQAPDPGGQLWMGGKPTGGYDTVRPGTTFQFGKALPLRQYFPEARDYKVYWKAAGFRSNVVVIRGQASP</sequence>
<comment type="caution">
    <text evidence="1">The sequence shown here is derived from an EMBL/GenBank/DDBJ whole genome shotgun (WGS) entry which is preliminary data.</text>
</comment>
<reference evidence="1 2" key="1">
    <citation type="submission" date="2020-08" db="EMBL/GenBank/DDBJ databases">
        <title>Genomic Encyclopedia of Type Strains, Phase IV (KMG-V): Genome sequencing to study the core and pangenomes of soil and plant-associated prokaryotes.</title>
        <authorList>
            <person name="Whitman W."/>
        </authorList>
    </citation>
    <scope>NUCLEOTIDE SEQUENCE [LARGE SCALE GENOMIC DNA]</scope>
    <source>
        <strain evidence="1 2">M8UP14</strain>
    </source>
</reference>
<evidence type="ECO:0000313" key="2">
    <source>
        <dbReference type="Proteomes" id="UP000540989"/>
    </source>
</evidence>
<dbReference type="Proteomes" id="UP000540989">
    <property type="component" value="Unassembled WGS sequence"/>
</dbReference>
<accession>A0A7W7ZKY1</accession>
<name>A0A7W7ZKY1_9BACT</name>
<dbReference type="AlphaFoldDB" id="A0A7W7ZKY1"/>